<keyword evidence="3" id="KW-1185">Reference proteome</keyword>
<proteinExistence type="predicted"/>
<dbReference type="Proteomes" id="UP000103899">
    <property type="component" value="Segment"/>
</dbReference>
<name>I3VQ61_9BETA</name>
<dbReference type="RefSeq" id="YP_010797093.1">
    <property type="nucleotide sequence ID" value="NC_076129.1"/>
</dbReference>
<evidence type="ECO:0000313" key="2">
    <source>
        <dbReference type="EMBL" id="AFK83905.1"/>
    </source>
</evidence>
<reference evidence="2 3" key="1">
    <citation type="journal article" date="2012" name="J. Virol.">
        <title>A Novel Bat Herpesvirus Encodes Homologues of Major Histocompatibility Complex Classes I and II, C-Type Lectin, and a Unique Family of Immune-Related Genes.</title>
        <authorList>
            <person name="Zhang H."/>
            <person name="Todd S."/>
            <person name="Tachedjian M."/>
            <person name="Barr J.A."/>
            <person name="Luo M."/>
            <person name="Yu M."/>
            <person name="Marsh G.A."/>
            <person name="Crameri G."/>
            <person name="Wang L.F."/>
        </authorList>
    </citation>
    <scope>NUCLEOTIDE SEQUENCE [LARGE SCALE GENOMIC DNA]</scope>
    <source>
        <strain evidence="2">B7D8</strain>
    </source>
</reference>
<feature type="compositionally biased region" description="Basic and acidic residues" evidence="1">
    <location>
        <begin position="39"/>
        <end position="64"/>
    </location>
</feature>
<dbReference type="KEGG" id="vg:80534796"/>
<dbReference type="GeneID" id="80534796"/>
<feature type="region of interest" description="Disordered" evidence="1">
    <location>
        <begin position="39"/>
        <end position="94"/>
    </location>
</feature>
<evidence type="ECO:0000313" key="3">
    <source>
        <dbReference type="Proteomes" id="UP000103899"/>
    </source>
</evidence>
<accession>I3VQ61</accession>
<evidence type="ECO:0000256" key="1">
    <source>
        <dbReference type="SAM" id="MobiDB-lite"/>
    </source>
</evidence>
<organism evidence="2 3">
    <name type="scientific">miniopterid betaherpesvirus 1</name>
    <dbReference type="NCBI Taxonomy" id="3070189"/>
    <lineage>
        <taxon>Viruses</taxon>
        <taxon>Duplodnaviria</taxon>
        <taxon>Heunggongvirae</taxon>
        <taxon>Peploviricota</taxon>
        <taxon>Herviviricetes</taxon>
        <taxon>Herpesvirales</taxon>
        <taxon>Orthoherpesviridae</taxon>
        <taxon>Betaherpesvirinae</taxon>
        <taxon>Quwivirus</taxon>
        <taxon>Quwivirus miniopteridbeta1</taxon>
    </lineage>
</organism>
<protein>
    <submittedName>
        <fullName evidence="2">B69.1</fullName>
    </submittedName>
</protein>
<sequence length="94" mass="10523">MDRLVTHTQHRINASISVRRGPGWATARNRIDARKRRYVSREDDAVGGRRRADADNGPHGPPRDKRARTASKGNVIEQSPAGRYGHVNPGRVYV</sequence>
<dbReference type="EMBL" id="JQ805139">
    <property type="protein sequence ID" value="AFK83905.1"/>
    <property type="molecule type" value="Genomic_DNA"/>
</dbReference>